<dbReference type="GO" id="GO:0005507">
    <property type="term" value="F:copper ion binding"/>
    <property type="evidence" value="ECO:0007669"/>
    <property type="project" value="TreeGrafter"/>
</dbReference>
<dbReference type="InterPro" id="IPR001943">
    <property type="entry name" value="UVR_dom"/>
</dbReference>
<protein>
    <submittedName>
        <fullName evidence="4">Nucleotide excision repair protein, with UvrB/UvrC motif</fullName>
    </submittedName>
</protein>
<dbReference type="GO" id="GO:0050897">
    <property type="term" value="F:cobalt ion binding"/>
    <property type="evidence" value="ECO:0007669"/>
    <property type="project" value="TreeGrafter"/>
</dbReference>
<keyword evidence="1" id="KW-0742">SOS response</keyword>
<dbReference type="EMBL" id="NIDE01000017">
    <property type="protein sequence ID" value="OWK35986.1"/>
    <property type="molecule type" value="Genomic_DNA"/>
</dbReference>
<dbReference type="InterPro" id="IPR025542">
    <property type="entry name" value="YacH"/>
</dbReference>
<dbReference type="InterPro" id="IPR036876">
    <property type="entry name" value="UVR_dom_sf"/>
</dbReference>
<evidence type="ECO:0000259" key="3">
    <source>
        <dbReference type="PROSITE" id="PS50151"/>
    </source>
</evidence>
<evidence type="ECO:0000313" key="4">
    <source>
        <dbReference type="EMBL" id="OWK35986.1"/>
    </source>
</evidence>
<dbReference type="GO" id="GO:0009432">
    <property type="term" value="P:SOS response"/>
    <property type="evidence" value="ECO:0007669"/>
    <property type="project" value="UniProtKB-KW"/>
</dbReference>
<dbReference type="GO" id="GO:1990169">
    <property type="term" value="P:stress response to copper ion"/>
    <property type="evidence" value="ECO:0007669"/>
    <property type="project" value="TreeGrafter"/>
</dbReference>
<dbReference type="PROSITE" id="PS50151">
    <property type="entry name" value="UVR"/>
    <property type="match status" value="1"/>
</dbReference>
<name>A0A225DF69_9BACT</name>
<evidence type="ECO:0000313" key="5">
    <source>
        <dbReference type="Proteomes" id="UP000214646"/>
    </source>
</evidence>
<dbReference type="Proteomes" id="UP000214646">
    <property type="component" value="Unassembled WGS sequence"/>
</dbReference>
<gene>
    <name evidence="4" type="ORF">FRUB_08549</name>
</gene>
<evidence type="ECO:0000256" key="1">
    <source>
        <dbReference type="ARBA" id="ARBA00023236"/>
    </source>
</evidence>
<sequence>MKCQRCPKQATLHITEVLTGDQFEELHLCEDCAKKYLYEPTQVAKKPGKAGAGGVVATEPEAGDEPGGKQCEVCGIKFVEFRNTGRLGCPHDYDAFREELLPLLESIHGDTKHQGKIPQRAPRANAAHGELSKLRKKLQQAVQDEAYEEAAKVRDRIRELEGD</sequence>
<dbReference type="OrthoDB" id="9788704at2"/>
<dbReference type="PANTHER" id="PTHR38430:SF1">
    <property type="entry name" value="PROTEIN-ARGININE KINASE ACTIVATOR PROTEIN"/>
    <property type="match status" value="1"/>
</dbReference>
<accession>A0A225DF69</accession>
<dbReference type="GO" id="GO:0008270">
    <property type="term" value="F:zinc ion binding"/>
    <property type="evidence" value="ECO:0007669"/>
    <property type="project" value="TreeGrafter"/>
</dbReference>
<keyword evidence="5" id="KW-1185">Reference proteome</keyword>
<dbReference type="Gene3D" id="4.10.860.10">
    <property type="entry name" value="UVR domain"/>
    <property type="match status" value="1"/>
</dbReference>
<feature type="domain" description="UVR" evidence="3">
    <location>
        <begin position="128"/>
        <end position="163"/>
    </location>
</feature>
<dbReference type="Pfam" id="PF02151">
    <property type="entry name" value="UVR"/>
    <property type="match status" value="1"/>
</dbReference>
<organism evidence="4 5">
    <name type="scientific">Fimbriiglobus ruber</name>
    <dbReference type="NCBI Taxonomy" id="1908690"/>
    <lineage>
        <taxon>Bacteria</taxon>
        <taxon>Pseudomonadati</taxon>
        <taxon>Planctomycetota</taxon>
        <taxon>Planctomycetia</taxon>
        <taxon>Gemmatales</taxon>
        <taxon>Gemmataceae</taxon>
        <taxon>Fimbriiglobus</taxon>
    </lineage>
</organism>
<dbReference type="GO" id="GO:1990170">
    <property type="term" value="P:stress response to cadmium ion"/>
    <property type="evidence" value="ECO:0007669"/>
    <property type="project" value="TreeGrafter"/>
</dbReference>
<reference evidence="5" key="1">
    <citation type="submission" date="2017-06" db="EMBL/GenBank/DDBJ databases">
        <title>Genome analysis of Fimbriiglobus ruber SP5, the first member of the order Planctomycetales with confirmed chitinolytic capability.</title>
        <authorList>
            <person name="Ravin N.V."/>
            <person name="Rakitin A.L."/>
            <person name="Ivanova A.A."/>
            <person name="Beletsky A.V."/>
            <person name="Kulichevskaya I.S."/>
            <person name="Mardanov A.V."/>
            <person name="Dedysh S.N."/>
        </authorList>
    </citation>
    <scope>NUCLEOTIDE SEQUENCE [LARGE SCALE GENOMIC DNA]</scope>
    <source>
        <strain evidence="5">SP5</strain>
    </source>
</reference>
<dbReference type="PANTHER" id="PTHR38430">
    <property type="entry name" value="PROTEIN-ARGININE KINASE ACTIVATOR PROTEIN"/>
    <property type="match status" value="1"/>
</dbReference>
<keyword evidence="1" id="KW-0227">DNA damage</keyword>
<dbReference type="RefSeq" id="WP_088259061.1">
    <property type="nucleotide sequence ID" value="NZ_NIDE01000017.1"/>
</dbReference>
<proteinExistence type="predicted"/>
<dbReference type="GO" id="GO:0046870">
    <property type="term" value="F:cadmium ion binding"/>
    <property type="evidence" value="ECO:0007669"/>
    <property type="project" value="TreeGrafter"/>
</dbReference>
<dbReference type="PIRSF" id="PIRSF015034">
    <property type="entry name" value="YacH"/>
    <property type="match status" value="1"/>
</dbReference>
<feature type="region of interest" description="Disordered" evidence="2">
    <location>
        <begin position="48"/>
        <end position="67"/>
    </location>
</feature>
<comment type="caution">
    <text evidence="4">The sequence shown here is derived from an EMBL/GenBank/DDBJ whole genome shotgun (WGS) entry which is preliminary data.</text>
</comment>
<evidence type="ECO:0000256" key="2">
    <source>
        <dbReference type="SAM" id="MobiDB-lite"/>
    </source>
</evidence>
<dbReference type="SUPFAM" id="SSF46600">
    <property type="entry name" value="C-terminal UvrC-binding domain of UvrB"/>
    <property type="match status" value="1"/>
</dbReference>
<feature type="region of interest" description="Disordered" evidence="2">
    <location>
        <begin position="112"/>
        <end position="131"/>
    </location>
</feature>
<dbReference type="AlphaFoldDB" id="A0A225DF69"/>